<dbReference type="RefSeq" id="WP_190122172.1">
    <property type="nucleotide sequence ID" value="NZ_BMWG01000003.1"/>
</dbReference>
<protein>
    <recommendedName>
        <fullName evidence="3">Head-to-tail adaptor</fullName>
    </recommendedName>
</protein>
<evidence type="ECO:0000313" key="2">
    <source>
        <dbReference type="Proteomes" id="UP000630936"/>
    </source>
</evidence>
<accession>A0A918UNQ6</accession>
<reference evidence="1" key="2">
    <citation type="submission" date="2020-09" db="EMBL/GenBank/DDBJ databases">
        <authorList>
            <person name="Sun Q."/>
            <person name="Ohkuma M."/>
        </authorList>
    </citation>
    <scope>NUCLEOTIDE SEQUENCE</scope>
    <source>
        <strain evidence="1">JCM 4988</strain>
    </source>
</reference>
<reference evidence="1" key="1">
    <citation type="journal article" date="2014" name="Int. J. Syst. Evol. Microbiol.">
        <title>Complete genome sequence of Corynebacterium casei LMG S-19264T (=DSM 44701T), isolated from a smear-ripened cheese.</title>
        <authorList>
            <consortium name="US DOE Joint Genome Institute (JGI-PGF)"/>
            <person name="Walter F."/>
            <person name="Albersmeier A."/>
            <person name="Kalinowski J."/>
            <person name="Ruckert C."/>
        </authorList>
    </citation>
    <scope>NUCLEOTIDE SEQUENCE</scope>
    <source>
        <strain evidence="1">JCM 4988</strain>
    </source>
</reference>
<proteinExistence type="predicted"/>
<name>A0A918UNQ6_9ACTN</name>
<comment type="caution">
    <text evidence="1">The sequence shown here is derived from an EMBL/GenBank/DDBJ whole genome shotgun (WGS) entry which is preliminary data.</text>
</comment>
<dbReference type="EMBL" id="BMWG01000003">
    <property type="protein sequence ID" value="GGZ23275.1"/>
    <property type="molecule type" value="Genomic_DNA"/>
</dbReference>
<evidence type="ECO:0008006" key="3">
    <source>
        <dbReference type="Google" id="ProtNLM"/>
    </source>
</evidence>
<evidence type="ECO:0000313" key="1">
    <source>
        <dbReference type="EMBL" id="GGZ23275.1"/>
    </source>
</evidence>
<dbReference type="AlphaFoldDB" id="A0A918UNQ6"/>
<organism evidence="1 2">
    <name type="scientific">Streptomyces inusitatus</name>
    <dbReference type="NCBI Taxonomy" id="68221"/>
    <lineage>
        <taxon>Bacteria</taxon>
        <taxon>Bacillati</taxon>
        <taxon>Actinomycetota</taxon>
        <taxon>Actinomycetes</taxon>
        <taxon>Kitasatosporales</taxon>
        <taxon>Streptomycetaceae</taxon>
        <taxon>Streptomyces</taxon>
    </lineage>
</organism>
<keyword evidence="2" id="KW-1185">Reference proteome</keyword>
<sequence length="267" mass="29098">MAIQVGPCDPWPVNLCCDIPDGLEQADVDRWTMVASQLLWALSGRRWGPCPVTVRPCRKTCFDTVPSWRVSWGTVGPWVPYIGTDGLWRNASVCGCRTDCSCTELCEVYLPGPVYDVQSVTVDGVVLVPEAYRVDAPGRLVRTDGECWPECQDMAAPAGEEGTFAVTYRWGLPLTEAAVAAVSELTCHLLRGCAPGGCGCKINRSLTRISRQGVDMELPDPTALLAEGLTGLPLVDLWLTTVNPDGLTSPSRVYSPDYRPPRVQTWP</sequence>
<dbReference type="Proteomes" id="UP000630936">
    <property type="component" value="Unassembled WGS sequence"/>
</dbReference>
<gene>
    <name evidence="1" type="ORF">GCM10010387_15490</name>
</gene>